<dbReference type="AlphaFoldDB" id="A0A5C4LYS8"/>
<evidence type="ECO:0000313" key="1">
    <source>
        <dbReference type="EMBL" id="TNC24145.1"/>
    </source>
</evidence>
<sequence length="192" mass="20495">MRFLDVLLGRTRPVQPNLDVLFTVPSAADTLQAALGFAPTGAGAVCFKAAEGAASTQSQREIGDLLSLDPALETSVTRDEFGYTWITCRQSVVDIPALMTGLHAVNATLADAGFGSALLCTVLGFRGESDGTPRRLGLVYLFKRGTFYPFAPTGGQHRDSQLELRARAALSGDLPIETDLGRWFPIWGAPVP</sequence>
<protein>
    <submittedName>
        <fullName evidence="1">Uncharacterized protein</fullName>
    </submittedName>
</protein>
<evidence type="ECO:0000313" key="2">
    <source>
        <dbReference type="Proteomes" id="UP000305546"/>
    </source>
</evidence>
<reference evidence="1 2" key="1">
    <citation type="submission" date="2019-06" db="EMBL/GenBank/DDBJ databases">
        <title>Amycolatopsis alkalitolerans sp. nov., isolated from Gastrodia elata Blume.</title>
        <authorList>
            <person name="Narsing Rao M.P."/>
            <person name="Li W.J."/>
        </authorList>
    </citation>
    <scope>NUCLEOTIDE SEQUENCE [LARGE SCALE GENOMIC DNA]</scope>
    <source>
        <strain evidence="1 2">SYSUP0005</strain>
    </source>
</reference>
<organism evidence="1 2">
    <name type="scientific">Amycolatopsis alkalitolerans</name>
    <dbReference type="NCBI Taxonomy" id="2547244"/>
    <lineage>
        <taxon>Bacteria</taxon>
        <taxon>Bacillati</taxon>
        <taxon>Actinomycetota</taxon>
        <taxon>Actinomycetes</taxon>
        <taxon>Pseudonocardiales</taxon>
        <taxon>Pseudonocardiaceae</taxon>
        <taxon>Amycolatopsis</taxon>
    </lineage>
</organism>
<name>A0A5C4LYS8_9PSEU</name>
<proteinExistence type="predicted"/>
<dbReference type="Pfam" id="PF22742">
    <property type="entry name" value="PspAB"/>
    <property type="match status" value="1"/>
</dbReference>
<keyword evidence="2" id="KW-1185">Reference proteome</keyword>
<dbReference type="EMBL" id="VDFW01000016">
    <property type="protein sequence ID" value="TNC24145.1"/>
    <property type="molecule type" value="Genomic_DNA"/>
</dbReference>
<dbReference type="OrthoDB" id="159886at2"/>
<dbReference type="Proteomes" id="UP000305546">
    <property type="component" value="Unassembled WGS sequence"/>
</dbReference>
<accession>A0A5C4LYS8</accession>
<comment type="caution">
    <text evidence="1">The sequence shown here is derived from an EMBL/GenBank/DDBJ whole genome shotgun (WGS) entry which is preliminary data.</text>
</comment>
<dbReference type="InterPro" id="IPR054383">
    <property type="entry name" value="PspAB-like"/>
</dbReference>
<gene>
    <name evidence="1" type="ORF">FG385_19000</name>
</gene>
<dbReference type="RefSeq" id="WP_139098099.1">
    <property type="nucleotide sequence ID" value="NZ_VDFW01000016.1"/>
</dbReference>